<dbReference type="PRINTS" id="PR00069">
    <property type="entry name" value="ALDKETRDTASE"/>
</dbReference>
<dbReference type="Pfam" id="PF00248">
    <property type="entry name" value="Aldo_ket_red"/>
    <property type="match status" value="1"/>
</dbReference>
<dbReference type="STRING" id="1630135.DAD186_20060"/>
<dbReference type="PATRIC" id="fig|1630135.4.peg.2004"/>
<dbReference type="InterPro" id="IPR036812">
    <property type="entry name" value="NAD(P)_OxRdtase_dom_sf"/>
</dbReference>
<sequence>MTTADSAVTPSIAYPLRSIGRLTVTPLGLGAMPLSFEEKAEDTQNARETVGAALDAGITLIDTADIYAPAWNKVGHNERQVADALEAYAAAHPDFDRARIAVATKGGITRAEGEQWGRDSSVGHFRTAVVRSKKNLGVEKIDLYYLHRPDRTRLYAEAIETLAELKDEGHVKNIGISNASVEEIEIALEVLGEGNLAAVQNEFSPRFNHTSWDELQFCGEHGITFVPWSPLGGTGGGAAEVGERFPAIADIARSCEASPQQVVLAWEMSLGEHVLPIPGASRPASIADSAKAMSLTLDAGEKDALDKELLPKR</sequence>
<dbReference type="CDD" id="cd19088">
    <property type="entry name" value="AKR_AKR13B1"/>
    <property type="match status" value="1"/>
</dbReference>
<dbReference type="SUPFAM" id="SSF51430">
    <property type="entry name" value="NAD(P)-linked oxidoreductase"/>
    <property type="match status" value="1"/>
</dbReference>
<dbReference type="InterPro" id="IPR023210">
    <property type="entry name" value="NADP_OxRdtase_dom"/>
</dbReference>
<dbReference type="RefSeq" id="WP_065248524.1">
    <property type="nucleotide sequence ID" value="NZ_CP012117.1"/>
</dbReference>
<dbReference type="PANTHER" id="PTHR43625">
    <property type="entry name" value="AFLATOXIN B1 ALDEHYDE REDUCTASE"/>
    <property type="match status" value="1"/>
</dbReference>
<dbReference type="InterPro" id="IPR050791">
    <property type="entry name" value="Aldo-Keto_reductase"/>
</dbReference>
<accession>A0A1B0ZKT9</accession>
<dbReference type="GO" id="GO:0005737">
    <property type="term" value="C:cytoplasm"/>
    <property type="evidence" value="ECO:0007669"/>
    <property type="project" value="TreeGrafter"/>
</dbReference>
<dbReference type="EMBL" id="CP012117">
    <property type="protein sequence ID" value="ANP28556.1"/>
    <property type="molecule type" value="Genomic_DNA"/>
</dbReference>
<evidence type="ECO:0000313" key="4">
    <source>
        <dbReference type="Proteomes" id="UP000092596"/>
    </source>
</evidence>
<dbReference type="AlphaFoldDB" id="A0A1B0ZKT9"/>
<dbReference type="KEGG" id="dva:DAD186_20060"/>
<evidence type="ECO:0000256" key="1">
    <source>
        <dbReference type="ARBA" id="ARBA00023002"/>
    </source>
</evidence>
<dbReference type="PANTHER" id="PTHR43625:SF40">
    <property type="entry name" value="ALDO-KETO REDUCTASE YAKC [NADP(+)]"/>
    <property type="match status" value="1"/>
</dbReference>
<proteinExistence type="predicted"/>
<dbReference type="Gene3D" id="3.20.20.100">
    <property type="entry name" value="NADP-dependent oxidoreductase domain"/>
    <property type="match status" value="1"/>
</dbReference>
<evidence type="ECO:0000259" key="2">
    <source>
        <dbReference type="Pfam" id="PF00248"/>
    </source>
</evidence>
<dbReference type="GO" id="GO:0016491">
    <property type="term" value="F:oxidoreductase activity"/>
    <property type="evidence" value="ECO:0007669"/>
    <property type="project" value="UniProtKB-KW"/>
</dbReference>
<protein>
    <recommendedName>
        <fullName evidence="2">NADP-dependent oxidoreductase domain-containing protein</fullName>
    </recommendedName>
</protein>
<dbReference type="InterPro" id="IPR020471">
    <property type="entry name" value="AKR"/>
</dbReference>
<gene>
    <name evidence="3" type="ORF">DAD186_20060</name>
</gene>
<feature type="domain" description="NADP-dependent oxidoreductase" evidence="2">
    <location>
        <begin position="26"/>
        <end position="307"/>
    </location>
</feature>
<name>A0A1B0ZKT9_9MICO</name>
<dbReference type="Proteomes" id="UP000092596">
    <property type="component" value="Chromosome"/>
</dbReference>
<organism evidence="3 4">
    <name type="scientific">Dermabacter vaginalis</name>
    <dbReference type="NCBI Taxonomy" id="1630135"/>
    <lineage>
        <taxon>Bacteria</taxon>
        <taxon>Bacillati</taxon>
        <taxon>Actinomycetota</taxon>
        <taxon>Actinomycetes</taxon>
        <taxon>Micrococcales</taxon>
        <taxon>Dermabacteraceae</taxon>
        <taxon>Dermabacter</taxon>
    </lineage>
</organism>
<reference evidence="3 4" key="1">
    <citation type="submission" date="2015-06" db="EMBL/GenBank/DDBJ databases">
        <title>Investigation of pathophysiology for high-risk pregnancy and development of treatment modality based on it.</title>
        <authorList>
            <person name="Kim B.-C."/>
            <person name="Lim S."/>
        </authorList>
    </citation>
    <scope>NUCLEOTIDE SEQUENCE [LARGE SCALE GENOMIC DNA]</scope>
    <source>
        <strain evidence="3 4">AD1-86</strain>
    </source>
</reference>
<keyword evidence="1" id="KW-0560">Oxidoreductase</keyword>
<evidence type="ECO:0000313" key="3">
    <source>
        <dbReference type="EMBL" id="ANP28556.1"/>
    </source>
</evidence>